<dbReference type="Proteomes" id="UP000593560">
    <property type="component" value="Unassembled WGS sequence"/>
</dbReference>
<proteinExistence type="predicted"/>
<feature type="non-terminal residue" evidence="1">
    <location>
        <position position="21"/>
    </location>
</feature>
<evidence type="ECO:0000313" key="2">
    <source>
        <dbReference type="Proteomes" id="UP000593560"/>
    </source>
</evidence>
<reference evidence="1 2" key="1">
    <citation type="journal article" date="2019" name="Genome Biol. Evol.">
        <title>Insights into the evolution of the New World diploid cottons (Gossypium, subgenus Houzingenia) based on genome sequencing.</title>
        <authorList>
            <person name="Grover C.E."/>
            <person name="Arick M.A. 2nd"/>
            <person name="Thrash A."/>
            <person name="Conover J.L."/>
            <person name="Sanders W.S."/>
            <person name="Peterson D.G."/>
            <person name="Frelichowski J.E."/>
            <person name="Scheffler J.A."/>
            <person name="Scheffler B.E."/>
            <person name="Wendel J.F."/>
        </authorList>
    </citation>
    <scope>NUCLEOTIDE SEQUENCE [LARGE SCALE GENOMIC DNA]</scope>
    <source>
        <strain evidence="1">0</strain>
        <tissue evidence="1">Leaf</tissue>
    </source>
</reference>
<sequence>MDGKLNFLHDKDFDDQIVMLK</sequence>
<dbReference type="AlphaFoldDB" id="A0A7J9HJU7"/>
<accession>A0A7J9HJU7</accession>
<keyword evidence="2" id="KW-1185">Reference proteome</keyword>
<gene>
    <name evidence="1" type="ORF">Gohar_002083</name>
</gene>
<comment type="caution">
    <text evidence="1">The sequence shown here is derived from an EMBL/GenBank/DDBJ whole genome shotgun (WGS) entry which is preliminary data.</text>
</comment>
<name>A0A7J9HJU7_9ROSI</name>
<evidence type="ECO:0000313" key="1">
    <source>
        <dbReference type="EMBL" id="MBA0810062.1"/>
    </source>
</evidence>
<dbReference type="EMBL" id="JABFAD010000010">
    <property type="protein sequence ID" value="MBA0810062.1"/>
    <property type="molecule type" value="Genomic_DNA"/>
</dbReference>
<organism evidence="1 2">
    <name type="scientific">Gossypium harknessii</name>
    <dbReference type="NCBI Taxonomy" id="34285"/>
    <lineage>
        <taxon>Eukaryota</taxon>
        <taxon>Viridiplantae</taxon>
        <taxon>Streptophyta</taxon>
        <taxon>Embryophyta</taxon>
        <taxon>Tracheophyta</taxon>
        <taxon>Spermatophyta</taxon>
        <taxon>Magnoliopsida</taxon>
        <taxon>eudicotyledons</taxon>
        <taxon>Gunneridae</taxon>
        <taxon>Pentapetalae</taxon>
        <taxon>rosids</taxon>
        <taxon>malvids</taxon>
        <taxon>Malvales</taxon>
        <taxon>Malvaceae</taxon>
        <taxon>Malvoideae</taxon>
        <taxon>Gossypium</taxon>
    </lineage>
</organism>
<protein>
    <submittedName>
        <fullName evidence="1">Uncharacterized protein</fullName>
    </submittedName>
</protein>